<dbReference type="GO" id="GO:0008757">
    <property type="term" value="F:S-adenosylmethionine-dependent methyltransferase activity"/>
    <property type="evidence" value="ECO:0007669"/>
    <property type="project" value="InterPro"/>
</dbReference>
<dbReference type="SUPFAM" id="SSF53335">
    <property type="entry name" value="S-adenosyl-L-methionine-dependent methyltransferases"/>
    <property type="match status" value="1"/>
</dbReference>
<reference evidence="2 3" key="1">
    <citation type="journal article" date="2019" name="Appl. Microbiol. Biotechnol.">
        <title>Differential efficiency of wild type rhizogenic strains for rol gene transformation of plants.</title>
        <authorList>
            <person name="Desmet S."/>
            <person name="De Keyser E."/>
            <person name="Van Vaerenbergh J."/>
            <person name="Baeyen S."/>
            <person name="Van Huylenbroeck J."/>
            <person name="Geelen D."/>
            <person name="Dhooghe E."/>
        </authorList>
    </citation>
    <scope>NUCLEOTIDE SEQUENCE [LARGE SCALE GENOMIC DNA]</scope>
    <source>
        <strain evidence="2 3">GBBC3284</strain>
    </source>
</reference>
<evidence type="ECO:0000313" key="2">
    <source>
        <dbReference type="EMBL" id="TRA94493.1"/>
    </source>
</evidence>
<accession>A0A546X163</accession>
<dbReference type="Pfam" id="PF08241">
    <property type="entry name" value="Methyltransf_11"/>
    <property type="match status" value="1"/>
</dbReference>
<proteinExistence type="predicted"/>
<dbReference type="PANTHER" id="PTHR42912">
    <property type="entry name" value="METHYLTRANSFERASE"/>
    <property type="match status" value="1"/>
</dbReference>
<sequence length="282" mass="31254">MIDTIQYGKNDSLRDEIKAYWSGRAATFDLSPGHEIFSEDEREAWHALLLKHLGQGEGRKALDLASGTGVISHLMDDLGFQVTGMDWSETMLALAREKAKSRGRNIRFFVGDAENTMEPDESADVIITRHLVWTLVDPQASFAEWFRVLKPGGRLLIVDGDFVNVGWREKLVKKLAAGLESIGLVKPDQLHKPADPANTFNSILSRVYFSGGARADDVAAMLRATGFEPVAVDQELQAIHRAQSKNFSLLKGILRGLQHRYAVCAVKPDMSANIIRTPSPRT</sequence>
<organism evidence="2 3">
    <name type="scientific">Rhizobium rhizogenes</name>
    <name type="common">Agrobacterium rhizogenes</name>
    <dbReference type="NCBI Taxonomy" id="359"/>
    <lineage>
        <taxon>Bacteria</taxon>
        <taxon>Pseudomonadati</taxon>
        <taxon>Pseudomonadota</taxon>
        <taxon>Alphaproteobacteria</taxon>
        <taxon>Hyphomicrobiales</taxon>
        <taxon>Rhizobiaceae</taxon>
        <taxon>Rhizobium/Agrobacterium group</taxon>
        <taxon>Rhizobium</taxon>
    </lineage>
</organism>
<dbReference type="EMBL" id="SGNY01000014">
    <property type="protein sequence ID" value="TRA94493.1"/>
    <property type="molecule type" value="Genomic_DNA"/>
</dbReference>
<protein>
    <submittedName>
        <fullName evidence="2">Class I SAM-dependent methyltransferase</fullName>
    </submittedName>
</protein>
<dbReference type="PANTHER" id="PTHR42912:SF80">
    <property type="entry name" value="METHYLTRANSFERASE DOMAIN-CONTAINING PROTEIN"/>
    <property type="match status" value="1"/>
</dbReference>
<comment type="caution">
    <text evidence="2">The sequence shown here is derived from an EMBL/GenBank/DDBJ whole genome shotgun (WGS) entry which is preliminary data.</text>
</comment>
<dbReference type="RefSeq" id="WP_142843602.1">
    <property type="nucleotide sequence ID" value="NZ_JAPZAC010000002.1"/>
</dbReference>
<name>A0A546X163_RHIRH</name>
<gene>
    <name evidence="2" type="ORF">EXN68_26620</name>
</gene>
<keyword evidence="2" id="KW-0489">Methyltransferase</keyword>
<dbReference type="CDD" id="cd02440">
    <property type="entry name" value="AdoMet_MTases"/>
    <property type="match status" value="1"/>
</dbReference>
<dbReference type="InterPro" id="IPR013216">
    <property type="entry name" value="Methyltransf_11"/>
</dbReference>
<keyword evidence="2" id="KW-0808">Transferase</keyword>
<dbReference type="OrthoDB" id="21342at2"/>
<dbReference type="Gene3D" id="3.40.50.150">
    <property type="entry name" value="Vaccinia Virus protein VP39"/>
    <property type="match status" value="1"/>
</dbReference>
<feature type="domain" description="Methyltransferase type 11" evidence="1">
    <location>
        <begin position="62"/>
        <end position="157"/>
    </location>
</feature>
<dbReference type="AlphaFoldDB" id="A0A546X163"/>
<dbReference type="InterPro" id="IPR050508">
    <property type="entry name" value="Methyltransf_Superfamily"/>
</dbReference>
<evidence type="ECO:0000313" key="3">
    <source>
        <dbReference type="Proteomes" id="UP000315434"/>
    </source>
</evidence>
<evidence type="ECO:0000259" key="1">
    <source>
        <dbReference type="Pfam" id="PF08241"/>
    </source>
</evidence>
<dbReference type="Proteomes" id="UP000315434">
    <property type="component" value="Unassembled WGS sequence"/>
</dbReference>
<dbReference type="GO" id="GO:0032259">
    <property type="term" value="P:methylation"/>
    <property type="evidence" value="ECO:0007669"/>
    <property type="project" value="UniProtKB-KW"/>
</dbReference>
<dbReference type="InterPro" id="IPR029063">
    <property type="entry name" value="SAM-dependent_MTases_sf"/>
</dbReference>